<sequence>MDTLPPSPMPEPAEGDDPPAAGVARQTVELLVALCIGVLLFRTFSAEAYVVPTGSMAPTLLGHHRELTCPNCKYPFDVGLDEEAPPARPVCPNCGRAGFDDEPVVPCNGDRVLVQKFLYDFRAPERWEVAVFHYPGDPSQAYVKRVVGLPGESIRVAKGDVWVDGVVARKNLEDVRGMRMLVHDGRYPPADSERFPRWAFRRGASLHAEPSGWSQGPDGFRHEPVAGAADADDWLVYRNWDPSLNRYAPIRDYYGYNGGEGRSDNAVRDVGLEARVRVGPGVDSLALSLRSGGDRFIVRIPTRTEDPVEVLRNGMPRKTFLLANPLAAAAGGDGLRTIEASLFDGRLLVAIDGSLLFEPLDYDDPTDSPWNDESPVSIGVRGGAVAVPELRIYRDVHYTSSLGVAHHRPNGILEPYRLGEGEYFVLGDNSPVSNDSRFWTQGPVVPRELFLGKPFLVHLPGRVVALEVFGRSLYWIPDPRRIRYIH</sequence>
<dbReference type="InterPro" id="IPR019757">
    <property type="entry name" value="Pept_S26A_signal_pept_1_Lys-AS"/>
</dbReference>
<evidence type="ECO:0000256" key="3">
    <source>
        <dbReference type="ARBA" id="ARBA00013208"/>
    </source>
</evidence>
<proteinExistence type="inferred from homology"/>
<dbReference type="PROSITE" id="PS00761">
    <property type="entry name" value="SPASE_I_3"/>
    <property type="match status" value="1"/>
</dbReference>
<dbReference type="Proteomes" id="UP001216907">
    <property type="component" value="Unassembled WGS sequence"/>
</dbReference>
<feature type="region of interest" description="Disordered" evidence="7">
    <location>
        <begin position="1"/>
        <end position="21"/>
    </location>
</feature>
<dbReference type="PANTHER" id="PTHR43390">
    <property type="entry name" value="SIGNAL PEPTIDASE I"/>
    <property type="match status" value="1"/>
</dbReference>
<evidence type="ECO:0000313" key="10">
    <source>
        <dbReference type="Proteomes" id="UP001216907"/>
    </source>
</evidence>
<name>A0ABT6FFG7_9BACT</name>
<feature type="domain" description="Peptidase S26" evidence="8">
    <location>
        <begin position="418"/>
        <end position="456"/>
    </location>
</feature>
<dbReference type="PROSITE" id="PS00760">
    <property type="entry name" value="SPASE_I_2"/>
    <property type="match status" value="1"/>
</dbReference>
<gene>
    <name evidence="9" type="primary">lepB</name>
    <name evidence="9" type="ORF">PZE19_21340</name>
</gene>
<evidence type="ECO:0000256" key="2">
    <source>
        <dbReference type="ARBA" id="ARBA00009370"/>
    </source>
</evidence>
<dbReference type="PRINTS" id="PR00727">
    <property type="entry name" value="LEADERPTASE"/>
</dbReference>
<evidence type="ECO:0000259" key="8">
    <source>
        <dbReference type="Pfam" id="PF10502"/>
    </source>
</evidence>
<dbReference type="InterPro" id="IPR019533">
    <property type="entry name" value="Peptidase_S26"/>
</dbReference>
<dbReference type="CDD" id="cd06530">
    <property type="entry name" value="S26_SPase_I"/>
    <property type="match status" value="2"/>
</dbReference>
<comment type="catalytic activity">
    <reaction evidence="1 6">
        <text>Cleavage of hydrophobic, N-terminal signal or leader sequences from secreted and periplasmic proteins.</text>
        <dbReference type="EC" id="3.4.21.89"/>
    </reaction>
</comment>
<comment type="caution">
    <text evidence="9">The sequence shown here is derived from an EMBL/GenBank/DDBJ whole genome shotgun (WGS) entry which is preliminary data.</text>
</comment>
<organism evidence="9 10">
    <name type="scientific">Paludisphaera mucosa</name>
    <dbReference type="NCBI Taxonomy" id="3030827"/>
    <lineage>
        <taxon>Bacteria</taxon>
        <taxon>Pseudomonadati</taxon>
        <taxon>Planctomycetota</taxon>
        <taxon>Planctomycetia</taxon>
        <taxon>Isosphaerales</taxon>
        <taxon>Isosphaeraceae</taxon>
        <taxon>Paludisphaera</taxon>
    </lineage>
</organism>
<dbReference type="Pfam" id="PF10502">
    <property type="entry name" value="Peptidase_S26"/>
    <property type="match status" value="2"/>
</dbReference>
<dbReference type="EC" id="3.4.21.89" evidence="3 6"/>
<evidence type="ECO:0000256" key="7">
    <source>
        <dbReference type="SAM" id="MobiDB-lite"/>
    </source>
</evidence>
<evidence type="ECO:0000256" key="1">
    <source>
        <dbReference type="ARBA" id="ARBA00000677"/>
    </source>
</evidence>
<protein>
    <recommendedName>
        <fullName evidence="4 6">Signal peptidase I</fullName>
        <ecNumber evidence="3 6">3.4.21.89</ecNumber>
    </recommendedName>
</protein>
<accession>A0ABT6FFG7</accession>
<keyword evidence="10" id="KW-1185">Reference proteome</keyword>
<dbReference type="Gene3D" id="2.10.109.10">
    <property type="entry name" value="Umud Fragment, subunit A"/>
    <property type="match status" value="2"/>
</dbReference>
<reference evidence="9 10" key="1">
    <citation type="submission" date="2023-03" db="EMBL/GenBank/DDBJ databases">
        <title>Paludisphaera mucosa sp. nov. a novel planctomycete from northern fen.</title>
        <authorList>
            <person name="Ivanova A."/>
        </authorList>
    </citation>
    <scope>NUCLEOTIDE SEQUENCE [LARGE SCALE GENOMIC DNA]</scope>
    <source>
        <strain evidence="9 10">Pla2</strain>
    </source>
</reference>
<dbReference type="InterPro" id="IPR019758">
    <property type="entry name" value="Pept_S26A_signal_pept_1_CS"/>
</dbReference>
<feature type="domain" description="Peptidase S26" evidence="8">
    <location>
        <begin position="108"/>
        <end position="175"/>
    </location>
</feature>
<keyword evidence="6" id="KW-0645">Protease</keyword>
<dbReference type="RefSeq" id="WP_277862623.1">
    <property type="nucleotide sequence ID" value="NZ_JARRAG010000002.1"/>
</dbReference>
<keyword evidence="5 6" id="KW-0378">Hydrolase</keyword>
<evidence type="ECO:0000256" key="6">
    <source>
        <dbReference type="RuleBase" id="RU362042"/>
    </source>
</evidence>
<dbReference type="InterPro" id="IPR036286">
    <property type="entry name" value="LexA/Signal_pep-like_sf"/>
</dbReference>
<feature type="compositionally biased region" description="Pro residues" evidence="7">
    <location>
        <begin position="1"/>
        <end position="11"/>
    </location>
</feature>
<comment type="subcellular location">
    <subcellularLocation>
        <location evidence="6">Membrane</location>
        <topology evidence="6">Single-pass type II membrane protein</topology>
    </subcellularLocation>
</comment>
<evidence type="ECO:0000256" key="5">
    <source>
        <dbReference type="ARBA" id="ARBA00022801"/>
    </source>
</evidence>
<dbReference type="EMBL" id="JARRAG010000002">
    <property type="protein sequence ID" value="MDG3006323.1"/>
    <property type="molecule type" value="Genomic_DNA"/>
</dbReference>
<evidence type="ECO:0000256" key="4">
    <source>
        <dbReference type="ARBA" id="ARBA00019232"/>
    </source>
</evidence>
<evidence type="ECO:0000313" key="9">
    <source>
        <dbReference type="EMBL" id="MDG3006323.1"/>
    </source>
</evidence>
<dbReference type="NCBIfam" id="TIGR02227">
    <property type="entry name" value="sigpep_I_bact"/>
    <property type="match status" value="1"/>
</dbReference>
<dbReference type="SUPFAM" id="SSF51306">
    <property type="entry name" value="LexA/Signal peptidase"/>
    <property type="match status" value="2"/>
</dbReference>
<comment type="similarity">
    <text evidence="2 6">Belongs to the peptidase S26 family.</text>
</comment>
<dbReference type="PANTHER" id="PTHR43390:SF1">
    <property type="entry name" value="CHLOROPLAST PROCESSING PEPTIDASE"/>
    <property type="match status" value="1"/>
</dbReference>
<dbReference type="GO" id="GO:0009003">
    <property type="term" value="F:signal peptidase activity"/>
    <property type="evidence" value="ECO:0007669"/>
    <property type="project" value="UniProtKB-EC"/>
</dbReference>
<dbReference type="InterPro" id="IPR000223">
    <property type="entry name" value="Pept_S26A_signal_pept_1"/>
</dbReference>